<organism evidence="3 4">
    <name type="scientific">Stappia albiluteola</name>
    <dbReference type="NCBI Taxonomy" id="2758565"/>
    <lineage>
        <taxon>Bacteria</taxon>
        <taxon>Pseudomonadati</taxon>
        <taxon>Pseudomonadota</taxon>
        <taxon>Alphaproteobacteria</taxon>
        <taxon>Hyphomicrobiales</taxon>
        <taxon>Stappiaceae</taxon>
        <taxon>Stappia</taxon>
    </lineage>
</organism>
<gene>
    <name evidence="3" type="ORF">H2509_01605</name>
</gene>
<dbReference type="InterPro" id="IPR036365">
    <property type="entry name" value="PGBD-like_sf"/>
</dbReference>
<comment type="caution">
    <text evidence="3">The sequence shown here is derived from an EMBL/GenBank/DDBJ whole genome shotgun (WGS) entry which is preliminary data.</text>
</comment>
<dbReference type="Pfam" id="PF20142">
    <property type="entry name" value="Scaffold"/>
    <property type="match status" value="1"/>
</dbReference>
<evidence type="ECO:0000313" key="4">
    <source>
        <dbReference type="Proteomes" id="UP000541109"/>
    </source>
</evidence>
<proteinExistence type="predicted"/>
<dbReference type="Pfam" id="PF01471">
    <property type="entry name" value="PG_binding_1"/>
    <property type="match status" value="1"/>
</dbReference>
<dbReference type="RefSeq" id="WP_182161630.1">
    <property type="nucleotide sequence ID" value="NZ_JACFXV010000030.1"/>
</dbReference>
<dbReference type="PANTHER" id="PTHR41533:SF2">
    <property type="entry name" value="BLR7131 PROTEIN"/>
    <property type="match status" value="1"/>
</dbReference>
<protein>
    <submittedName>
        <fullName evidence="3">Peptidoglycan-binding protein</fullName>
    </submittedName>
</protein>
<feature type="domain" description="L,D-transpeptidase scaffold" evidence="2">
    <location>
        <begin position="39"/>
        <end position="174"/>
    </location>
</feature>
<dbReference type="EMBL" id="JACFXV010000030">
    <property type="protein sequence ID" value="MBA5775816.1"/>
    <property type="molecule type" value="Genomic_DNA"/>
</dbReference>
<dbReference type="InterPro" id="IPR045380">
    <property type="entry name" value="LD_TPept_scaffold_dom"/>
</dbReference>
<reference evidence="3 4" key="1">
    <citation type="submission" date="2020-07" db="EMBL/GenBank/DDBJ databases">
        <title>Stappia sp., F7233, whole genome shotgun sequencing project.</title>
        <authorList>
            <person name="Jiang S."/>
            <person name="Liu Z.W."/>
            <person name="Du Z.J."/>
        </authorList>
    </citation>
    <scope>NUCLEOTIDE SEQUENCE [LARGE SCALE GENOMIC DNA]</scope>
    <source>
        <strain evidence="3 4">F7233</strain>
    </source>
</reference>
<dbReference type="InterPro" id="IPR052905">
    <property type="entry name" value="LD-transpeptidase_YkuD-like"/>
</dbReference>
<dbReference type="SUPFAM" id="SSF47090">
    <property type="entry name" value="PGBD-like"/>
    <property type="match status" value="1"/>
</dbReference>
<dbReference type="InterPro" id="IPR036366">
    <property type="entry name" value="PGBDSf"/>
</dbReference>
<dbReference type="InterPro" id="IPR002477">
    <property type="entry name" value="Peptidoglycan-bd-like"/>
</dbReference>
<dbReference type="AlphaFoldDB" id="A0A839A9D9"/>
<keyword evidence="4" id="KW-1185">Reference proteome</keyword>
<evidence type="ECO:0000259" key="2">
    <source>
        <dbReference type="Pfam" id="PF20142"/>
    </source>
</evidence>
<name>A0A839A9D9_9HYPH</name>
<sequence>MPVSSTLAERPQEPLILQVREVLAEEPKLPLPVQARRDDLLAYYGDDSSMPLWIGTGNMAKLLDRLGRASLDGLNPESYPLEFLEDLSDEARTAPAPRLAEIELWYTAHFLRYAEDLKTGRVVPRMVHPDAYMPRKAIIGVNVLTALQQLGDVSVFFNAWEPYNPTYRRLREHLAAFQDMAVTGGFVQLPPGRDVETGETDSRIPLLRRRLAAEGLIGSTTGDAVLDDGLVTALRKAQHRYGLAETGKLDAATVIALNIPIERRIEQIELAMERQRWLPELIQGITLLIDKEQGKLQLIENGRLRKTLEVFPNCPDRLGVIRAAALKEIALNPAWNVPAGYLGETLLPLLKKDPAALAKQGFRLSWKGAEVPLASLPWKDISEREISIRQDDIRLSLAPGPANPLGTFLIRFEGTSDMFIHALAEAPQDGSRCDMALPSTAFGIVGGLDFVAELIDPRLLPVTGLKELIARGSAVTFPARQNAMAIALFQSAWIDERGDIRFGHDVNGEDRRLRQALVGRFTG</sequence>
<dbReference type="PANTHER" id="PTHR41533">
    <property type="entry name" value="L,D-TRANSPEPTIDASE HI_1667-RELATED"/>
    <property type="match status" value="1"/>
</dbReference>
<evidence type="ECO:0000313" key="3">
    <source>
        <dbReference type="EMBL" id="MBA5775816.1"/>
    </source>
</evidence>
<feature type="domain" description="Peptidoglycan binding-like" evidence="1">
    <location>
        <begin position="202"/>
        <end position="257"/>
    </location>
</feature>
<dbReference type="Gene3D" id="1.10.101.10">
    <property type="entry name" value="PGBD-like superfamily/PGBD"/>
    <property type="match status" value="1"/>
</dbReference>
<evidence type="ECO:0000259" key="1">
    <source>
        <dbReference type="Pfam" id="PF01471"/>
    </source>
</evidence>
<dbReference type="Proteomes" id="UP000541109">
    <property type="component" value="Unassembled WGS sequence"/>
</dbReference>
<accession>A0A839A9D9</accession>